<evidence type="ECO:0000313" key="4">
    <source>
        <dbReference type="Proteomes" id="UP000829992"/>
    </source>
</evidence>
<keyword evidence="2" id="KW-0808">Transferase</keyword>
<dbReference type="Proteomes" id="UP000829992">
    <property type="component" value="Chromosome"/>
</dbReference>
<dbReference type="SUPFAM" id="SSF51161">
    <property type="entry name" value="Trimeric LpxA-like enzymes"/>
    <property type="match status" value="1"/>
</dbReference>
<dbReference type="PANTHER" id="PTHR23416">
    <property type="entry name" value="SIALIC ACID SYNTHASE-RELATED"/>
    <property type="match status" value="1"/>
</dbReference>
<dbReference type="InterPro" id="IPR011004">
    <property type="entry name" value="Trimer_LpxA-like_sf"/>
</dbReference>
<protein>
    <submittedName>
        <fullName evidence="3">Acyltransferase</fullName>
    </submittedName>
</protein>
<organism evidence="3 4">
    <name type="scientific">Streptomyces durmitorensis</name>
    <dbReference type="NCBI Taxonomy" id="319947"/>
    <lineage>
        <taxon>Bacteria</taxon>
        <taxon>Bacillati</taxon>
        <taxon>Actinomycetota</taxon>
        <taxon>Actinomycetes</taxon>
        <taxon>Kitasatosporales</taxon>
        <taxon>Streptomycetaceae</taxon>
        <taxon>Streptomyces</taxon>
    </lineage>
</organism>
<name>A0ABY4Q6T4_9ACTN</name>
<keyword evidence="3" id="KW-0012">Acyltransferase</keyword>
<accession>A0ABY4Q6T4</accession>
<dbReference type="RefSeq" id="WP_249592437.1">
    <property type="nucleotide sequence ID" value="NZ_BAAAQL010000053.1"/>
</dbReference>
<dbReference type="Gene3D" id="2.160.10.10">
    <property type="entry name" value="Hexapeptide repeat proteins"/>
    <property type="match status" value="1"/>
</dbReference>
<comment type="similarity">
    <text evidence="1">Belongs to the transferase hexapeptide repeat family.</text>
</comment>
<keyword evidence="4" id="KW-1185">Reference proteome</keyword>
<dbReference type="CDD" id="cd04647">
    <property type="entry name" value="LbH_MAT_like"/>
    <property type="match status" value="1"/>
</dbReference>
<evidence type="ECO:0000313" key="3">
    <source>
        <dbReference type="EMBL" id="UQT61105.1"/>
    </source>
</evidence>
<dbReference type="Pfam" id="PF00132">
    <property type="entry name" value="Hexapep"/>
    <property type="match status" value="1"/>
</dbReference>
<proteinExistence type="inferred from homology"/>
<dbReference type="EMBL" id="CP097289">
    <property type="protein sequence ID" value="UQT61105.1"/>
    <property type="molecule type" value="Genomic_DNA"/>
</dbReference>
<dbReference type="GO" id="GO:0016746">
    <property type="term" value="F:acyltransferase activity"/>
    <property type="evidence" value="ECO:0007669"/>
    <property type="project" value="UniProtKB-KW"/>
</dbReference>
<dbReference type="PANTHER" id="PTHR23416:SF23">
    <property type="entry name" value="ACETYLTRANSFERASE C18B11.09C-RELATED"/>
    <property type="match status" value="1"/>
</dbReference>
<dbReference type="InterPro" id="IPR051159">
    <property type="entry name" value="Hexapeptide_acetyltransf"/>
</dbReference>
<gene>
    <name evidence="3" type="ORF">M4V62_41885</name>
</gene>
<evidence type="ECO:0000256" key="2">
    <source>
        <dbReference type="ARBA" id="ARBA00022679"/>
    </source>
</evidence>
<dbReference type="InterPro" id="IPR001451">
    <property type="entry name" value="Hexapep"/>
</dbReference>
<reference evidence="3 4" key="1">
    <citation type="submission" date="2022-05" db="EMBL/GenBank/DDBJ databases">
        <authorList>
            <person name="Zhou X."/>
            <person name="Li K."/>
            <person name="Man Y."/>
        </authorList>
    </citation>
    <scope>NUCLEOTIDE SEQUENCE [LARGE SCALE GENOMIC DNA]</scope>
    <source>
        <strain evidence="3 4">MS405</strain>
    </source>
</reference>
<evidence type="ECO:0000256" key="1">
    <source>
        <dbReference type="ARBA" id="ARBA00007274"/>
    </source>
</evidence>
<sequence>MSQYFRKKITEWLYRSACGAVQYLWAKAGELGRVTPSRPARFRFAHLGDGACLAFPPGAIFGEQCIVIGDHTLVGVAVSISAGFVPGQDLGPDPVVEIGRRCSIGRGSHIVGHRSVWIGDDVYIAPYAYITDQNHTFDDPGRPIGIQQPANNPVAIGDGCWLGTGSIVLPGTRLGRNVVVAGGAVVRGTFPDHCVVAGVPARVIRQYIPGHGWQPVPAPRKETT</sequence>